<protein>
    <submittedName>
        <fullName evidence="1">Uncharacterized protein</fullName>
    </submittedName>
</protein>
<accession>A0A7W8LKZ7</accession>
<proteinExistence type="predicted"/>
<dbReference type="RefSeq" id="WP_184656467.1">
    <property type="nucleotide sequence ID" value="NZ_JACHFQ010000001.1"/>
</dbReference>
<dbReference type="InterPro" id="IPR042229">
    <property type="entry name" value="Listeria/Bacterioides_rpt_sf"/>
</dbReference>
<reference evidence="1 2" key="1">
    <citation type="submission" date="2020-08" db="EMBL/GenBank/DDBJ databases">
        <title>Genomic Encyclopedia of Type Strains, Phase IV (KMG-IV): sequencing the most valuable type-strain genomes for metagenomic binning, comparative biology and taxonomic classification.</title>
        <authorList>
            <person name="Goeker M."/>
        </authorList>
    </citation>
    <scope>NUCLEOTIDE SEQUENCE [LARGE SCALE GENOMIC DNA]</scope>
    <source>
        <strain evidence="1 2">DSM 103462</strain>
    </source>
</reference>
<dbReference type="EMBL" id="JACHFQ010000001">
    <property type="protein sequence ID" value="MBB5224810.1"/>
    <property type="molecule type" value="Genomic_DNA"/>
</dbReference>
<dbReference type="Gene3D" id="2.60.40.4270">
    <property type="entry name" value="Listeria-Bacteroides repeat domain"/>
    <property type="match status" value="1"/>
</dbReference>
<name>A0A7W8LKZ7_9SPIR</name>
<sequence>MLLFSCSNFFSSSSSDNESAPNGKARVHFSLGKTDARTIMPEIYTEEDISLVELTAQKISEGEAIVYKLDGENEKLSWTSLDDLENVSIDIDYGTYTFVLNLSIEDGEENKTVLVQTCTLENQEINAGTKELVFNMQEDSGDVSIAVSWELRDETNRIGKIKTGLYTIASNGETTIGISDAEKTLTIKGADTSVTATGSYASVPSGSYLIKLFLYDNADATSPFNTITDIIKVNGYKTNYRLDLEFANLNLQYKVTFNPNGGLWEGGSEDSITTTRNMYSGFIPPKEVSKDGFVLVGWYYFEDGELSADLSQGMSSDDIMVGPEMGARDYTFYAIWGKQAGGNLSTDNRALIIKTDAGDTIYQNSKINLSVTDSAGEPVTDGVTYAAKILYKGEDINDLGGKTYYSVEGGVITLNGMTTPLPEANYQLYVTASRALSGAGNSVTSSQTFNVKLLDGIETQIALYNYNRNNSPPYLTYLVDSSEVGTASLAGDPSFYSDNNNIAFDAQGNFYTANFDSSGTNPTVTVYSDVLDAGLKLEIKDGTTDFTGGFKSFAIDLFTNTAYAWTVSSPSDKYTWYLFKYPKLISEGKADNPVFWASVQEDGGSFVPEQISVNNNILYVLGTLSSEYKLYVYDISSVTAPSNLSTFDVTTYITGTIGFSSSATVTDIYAMEGAVYLLVSDSSFSDNGWGSPVWSSTNKDIYKRGSVIEYVPSAVSGESDAIRYVRIKPKTVPTVAKTSITQMALWYYDGNNITGDCLLTHEHYEDGRSPTGSETAVLLDGLESKEYDGKLAQNTIFPDVYSVTDAENTDAEKFLSSPSKVVGIKPKKLVIADDGLAFYTEADGSLAYKNINRLVTIDLEEFVIESIQATNATFNSELSGYLRTATNLAPIASGGGTLVTNVSEGASCYYYAGSGMGWQAVDVATKADFIYLSVKPGE</sequence>
<dbReference type="AlphaFoldDB" id="A0A7W8LKZ7"/>
<evidence type="ECO:0000313" key="2">
    <source>
        <dbReference type="Proteomes" id="UP000518887"/>
    </source>
</evidence>
<keyword evidence="2" id="KW-1185">Reference proteome</keyword>
<comment type="caution">
    <text evidence="1">The sequence shown here is derived from an EMBL/GenBank/DDBJ whole genome shotgun (WGS) entry which is preliminary data.</text>
</comment>
<gene>
    <name evidence="1" type="ORF">HNP76_000150</name>
</gene>
<organism evidence="1 2">
    <name type="scientific">Treponema ruminis</name>
    <dbReference type="NCBI Taxonomy" id="744515"/>
    <lineage>
        <taxon>Bacteria</taxon>
        <taxon>Pseudomonadati</taxon>
        <taxon>Spirochaetota</taxon>
        <taxon>Spirochaetia</taxon>
        <taxon>Spirochaetales</taxon>
        <taxon>Treponemataceae</taxon>
        <taxon>Treponema</taxon>
    </lineage>
</organism>
<evidence type="ECO:0000313" key="1">
    <source>
        <dbReference type="EMBL" id="MBB5224810.1"/>
    </source>
</evidence>
<dbReference type="Proteomes" id="UP000518887">
    <property type="component" value="Unassembled WGS sequence"/>
</dbReference>